<dbReference type="Proteomes" id="UP000823941">
    <property type="component" value="Chromosome 8"/>
</dbReference>
<comment type="caution">
    <text evidence="1">The sequence shown here is derived from an EMBL/GenBank/DDBJ whole genome shotgun (WGS) entry which is preliminary data.</text>
</comment>
<name>A0ABQ7QTP3_PLUXY</name>
<sequence>MLPVVDSIYPTGAKELQNLNLASPSSLSLSVRIIELVPYVNLGARQCPRQVEQK</sequence>
<organism evidence="1 2">
    <name type="scientific">Plutella xylostella</name>
    <name type="common">Diamondback moth</name>
    <name type="synonym">Plutella maculipennis</name>
    <dbReference type="NCBI Taxonomy" id="51655"/>
    <lineage>
        <taxon>Eukaryota</taxon>
        <taxon>Metazoa</taxon>
        <taxon>Ecdysozoa</taxon>
        <taxon>Arthropoda</taxon>
        <taxon>Hexapoda</taxon>
        <taxon>Insecta</taxon>
        <taxon>Pterygota</taxon>
        <taxon>Neoptera</taxon>
        <taxon>Endopterygota</taxon>
        <taxon>Lepidoptera</taxon>
        <taxon>Glossata</taxon>
        <taxon>Ditrysia</taxon>
        <taxon>Yponomeutoidea</taxon>
        <taxon>Plutellidae</taxon>
        <taxon>Plutella</taxon>
    </lineage>
</organism>
<evidence type="ECO:0000313" key="2">
    <source>
        <dbReference type="Proteomes" id="UP000823941"/>
    </source>
</evidence>
<reference evidence="1 2" key="1">
    <citation type="submission" date="2021-06" db="EMBL/GenBank/DDBJ databases">
        <title>A haploid diamondback moth (Plutella xylostella L.) genome assembly resolves 31 chromosomes and identifies a diamide resistance mutation.</title>
        <authorList>
            <person name="Ward C.M."/>
            <person name="Perry K.D."/>
            <person name="Baker G."/>
            <person name="Powis K."/>
            <person name="Heckel D.G."/>
            <person name="Baxter S.W."/>
        </authorList>
    </citation>
    <scope>NUCLEOTIDE SEQUENCE [LARGE SCALE GENOMIC DNA]</scope>
    <source>
        <strain evidence="1 2">LV</strain>
        <tissue evidence="1">Single pupa</tissue>
    </source>
</reference>
<keyword evidence="2" id="KW-1185">Reference proteome</keyword>
<evidence type="ECO:0000313" key="1">
    <source>
        <dbReference type="EMBL" id="KAG7308384.1"/>
    </source>
</evidence>
<dbReference type="EMBL" id="JAHIBW010000008">
    <property type="protein sequence ID" value="KAG7308384.1"/>
    <property type="molecule type" value="Genomic_DNA"/>
</dbReference>
<protein>
    <submittedName>
        <fullName evidence="1">Uncharacterized protein</fullName>
    </submittedName>
</protein>
<proteinExistence type="predicted"/>
<accession>A0ABQ7QTP3</accession>
<gene>
    <name evidence="1" type="ORF">JYU34_005581</name>
</gene>